<dbReference type="InterPro" id="IPR024078">
    <property type="entry name" value="LmbE-like_dom_sf"/>
</dbReference>
<protein>
    <submittedName>
        <fullName evidence="1">LmbE family protein</fullName>
    </submittedName>
</protein>
<gene>
    <name evidence="1" type="ORF">B1B_17773</name>
</gene>
<proteinExistence type="predicted"/>
<dbReference type="Pfam" id="PF02585">
    <property type="entry name" value="PIG-L"/>
    <property type="match status" value="1"/>
</dbReference>
<dbReference type="AlphaFoldDB" id="T0ZU65"/>
<reference evidence="1" key="2">
    <citation type="journal article" date="2014" name="ISME J.">
        <title>Microbial stratification in low pH oxic and suboxic macroscopic growths along an acid mine drainage.</title>
        <authorList>
            <person name="Mendez-Garcia C."/>
            <person name="Mesa V."/>
            <person name="Sprenger R.R."/>
            <person name="Richter M."/>
            <person name="Diez M.S."/>
            <person name="Solano J."/>
            <person name="Bargiela R."/>
            <person name="Golyshina O.V."/>
            <person name="Manteca A."/>
            <person name="Ramos J.L."/>
            <person name="Gallego J.R."/>
            <person name="Llorente I."/>
            <person name="Martins Dos Santos V.A."/>
            <person name="Jensen O.N."/>
            <person name="Pelaez A.I."/>
            <person name="Sanchez J."/>
            <person name="Ferrer M."/>
        </authorList>
    </citation>
    <scope>NUCLEOTIDE SEQUENCE</scope>
</reference>
<evidence type="ECO:0000313" key="1">
    <source>
        <dbReference type="EMBL" id="EQD32224.1"/>
    </source>
</evidence>
<accession>T0ZU65</accession>
<organism evidence="1">
    <name type="scientific">mine drainage metagenome</name>
    <dbReference type="NCBI Taxonomy" id="410659"/>
    <lineage>
        <taxon>unclassified sequences</taxon>
        <taxon>metagenomes</taxon>
        <taxon>ecological metagenomes</taxon>
    </lineage>
</organism>
<reference evidence="1" key="1">
    <citation type="submission" date="2013-08" db="EMBL/GenBank/DDBJ databases">
        <authorList>
            <person name="Mendez C."/>
            <person name="Richter M."/>
            <person name="Ferrer M."/>
            <person name="Sanchez J."/>
        </authorList>
    </citation>
    <scope>NUCLEOTIDE SEQUENCE</scope>
</reference>
<dbReference type="SUPFAM" id="SSF102588">
    <property type="entry name" value="LmbE-like"/>
    <property type="match status" value="1"/>
</dbReference>
<dbReference type="Gene3D" id="3.40.50.10320">
    <property type="entry name" value="LmbE-like"/>
    <property type="match status" value="1"/>
</dbReference>
<comment type="caution">
    <text evidence="1">The sequence shown here is derived from an EMBL/GenBank/DDBJ whole genome shotgun (WGS) entry which is preliminary data.</text>
</comment>
<sequence>TWDRSSSPAALALLRREEQYESAHALTDASPEDIIWLGAVDGELDCSRIYQREISKVIRLLRPQVILGHDPWRRYRVHPDHRNAGFLTIDAIVAARDHSFFTDLELDPHRPEALLLFEADQPNHVEDIGRYLGTKLTALMAHRSQLESTFGIDPQTVKAADRYDATA</sequence>
<feature type="non-terminal residue" evidence="1">
    <location>
        <position position="1"/>
    </location>
</feature>
<dbReference type="EMBL" id="AUZY01011894">
    <property type="protein sequence ID" value="EQD32224.1"/>
    <property type="molecule type" value="Genomic_DNA"/>
</dbReference>
<dbReference type="InterPro" id="IPR003737">
    <property type="entry name" value="GlcNAc_PI_deacetylase-related"/>
</dbReference>
<name>T0ZU65_9ZZZZ</name>
<feature type="non-terminal residue" evidence="1">
    <location>
        <position position="167"/>
    </location>
</feature>